<dbReference type="GO" id="GO:0006744">
    <property type="term" value="P:ubiquinone biosynthetic process"/>
    <property type="evidence" value="ECO:0007669"/>
    <property type="project" value="UniProtKB-UniRule"/>
</dbReference>
<keyword evidence="1" id="KW-0831">Ubiquinone biosynthesis</keyword>
<dbReference type="SUPFAM" id="SSF55718">
    <property type="entry name" value="SCP-like"/>
    <property type="match status" value="1"/>
</dbReference>
<sequence length="159" mass="17914">MNTFFSLSSLPECPKPIAAVLERLPAYPGSLVLATALNAILAPQLPEDVKLLMKDRKFRIHVRDARNSFDFSWNGARFSPLSRQPQPDLTISASGPDFLRIARRQEDPDTLFFNRRLSMEGDTELGLVVKNTLDALELPVFDLSRFTRGRGGEDKRPWG</sequence>
<dbReference type="AlphaFoldDB" id="A0A937CTV9"/>
<dbReference type="Pfam" id="PF02036">
    <property type="entry name" value="SCP2"/>
    <property type="match status" value="1"/>
</dbReference>
<proteinExistence type="inferred from homology"/>
<comment type="function">
    <text evidence="1">Required for O(2)-independent ubiquinone (coenzyme Q) biosynthesis. Likely functions as an accessory factor.</text>
</comment>
<comment type="caution">
    <text evidence="3">The sequence shown here is derived from an EMBL/GenBank/DDBJ whole genome shotgun (WGS) entry which is preliminary data.</text>
</comment>
<organism evidence="3 4">
    <name type="scientific">Ramlibacter monticola</name>
    <dbReference type="NCBI Taxonomy" id="1926872"/>
    <lineage>
        <taxon>Bacteria</taxon>
        <taxon>Pseudomonadati</taxon>
        <taxon>Pseudomonadota</taxon>
        <taxon>Betaproteobacteria</taxon>
        <taxon>Burkholderiales</taxon>
        <taxon>Comamonadaceae</taxon>
        <taxon>Ramlibacter</taxon>
    </lineage>
</organism>
<dbReference type="InterPro" id="IPR036527">
    <property type="entry name" value="SCP2_sterol-bd_dom_sf"/>
</dbReference>
<dbReference type="Gene3D" id="3.30.1050.10">
    <property type="entry name" value="SCP2 sterol-binding domain"/>
    <property type="match status" value="1"/>
</dbReference>
<reference evidence="3 4" key="1">
    <citation type="journal article" date="2017" name="Int. J. Syst. Evol. Microbiol.">
        <title>Ramlibacter monticola sp. nov., isolated from forest soil.</title>
        <authorList>
            <person name="Chaudhary D.K."/>
            <person name="Kim J."/>
        </authorList>
    </citation>
    <scope>NUCLEOTIDE SEQUENCE [LARGE SCALE GENOMIC DNA]</scope>
    <source>
        <strain evidence="3 4">KACC 19175</strain>
    </source>
</reference>
<evidence type="ECO:0000259" key="2">
    <source>
        <dbReference type="Pfam" id="PF02036"/>
    </source>
</evidence>
<comment type="similarity">
    <text evidence="1">Belongs to the UbiT family.</text>
</comment>
<name>A0A937CTV9_9BURK</name>
<dbReference type="InterPro" id="IPR003033">
    <property type="entry name" value="SCP2_sterol-bd_dom"/>
</dbReference>
<protein>
    <recommendedName>
        <fullName evidence="1">Ubiquinone biosynthesis accessory factor UbiT</fullName>
    </recommendedName>
</protein>
<dbReference type="HAMAP" id="MF_02231">
    <property type="entry name" value="UbiT"/>
    <property type="match status" value="1"/>
</dbReference>
<comment type="pathway">
    <text evidence="1">Cofactor biosynthesis; ubiquinone biosynthesis.</text>
</comment>
<accession>A0A937CTV9</accession>
<evidence type="ECO:0000313" key="3">
    <source>
        <dbReference type="EMBL" id="MBL0391397.1"/>
    </source>
</evidence>
<dbReference type="Proteomes" id="UP000599109">
    <property type="component" value="Unassembled WGS sequence"/>
</dbReference>
<evidence type="ECO:0000256" key="1">
    <source>
        <dbReference type="HAMAP-Rule" id="MF_02231"/>
    </source>
</evidence>
<dbReference type="InterPro" id="IPR016830">
    <property type="entry name" value="UbiT"/>
</dbReference>
<feature type="domain" description="SCP2" evidence="2">
    <location>
        <begin position="54"/>
        <end position="134"/>
    </location>
</feature>
<dbReference type="RefSeq" id="WP_201674032.1">
    <property type="nucleotide sequence ID" value="NZ_JAEQNE010000002.1"/>
</dbReference>
<dbReference type="EMBL" id="JAEQNE010000002">
    <property type="protein sequence ID" value="MBL0391397.1"/>
    <property type="molecule type" value="Genomic_DNA"/>
</dbReference>
<keyword evidence="4" id="KW-1185">Reference proteome</keyword>
<evidence type="ECO:0000313" key="4">
    <source>
        <dbReference type="Proteomes" id="UP000599109"/>
    </source>
</evidence>
<gene>
    <name evidence="1" type="primary">ubiT</name>
    <name evidence="3" type="ORF">JJ685_09625</name>
</gene>